<evidence type="ECO:0000313" key="9">
    <source>
        <dbReference type="EMBL" id="MET3112262.1"/>
    </source>
</evidence>
<keyword evidence="10" id="KW-1185">Reference proteome</keyword>
<feature type="domain" description="HTH marR-type" evidence="8">
    <location>
        <begin position="11"/>
        <end position="141"/>
    </location>
</feature>
<dbReference type="PANTHER" id="PTHR42756:SF1">
    <property type="entry name" value="TRANSCRIPTIONAL REPRESSOR OF EMRAB OPERON"/>
    <property type="match status" value="1"/>
</dbReference>
<dbReference type="SUPFAM" id="SSF46785">
    <property type="entry name" value="Winged helix' DNA-binding domain"/>
    <property type="match status" value="1"/>
</dbReference>
<dbReference type="GO" id="GO:0003677">
    <property type="term" value="F:DNA binding"/>
    <property type="evidence" value="ECO:0007669"/>
    <property type="project" value="UniProtKB-KW"/>
</dbReference>
<dbReference type="EMBL" id="JBDZDV010000011">
    <property type="protein sequence ID" value="MET3112262.1"/>
    <property type="molecule type" value="Genomic_DNA"/>
</dbReference>
<evidence type="ECO:0000256" key="5">
    <source>
        <dbReference type="ARBA" id="ARBA00046337"/>
    </source>
</evidence>
<dbReference type="InterPro" id="IPR055166">
    <property type="entry name" value="Transc_reg_Sar_Rot_HTH"/>
</dbReference>
<dbReference type="InterPro" id="IPR036390">
    <property type="entry name" value="WH_DNA-bd_sf"/>
</dbReference>
<dbReference type="InterPro" id="IPR000835">
    <property type="entry name" value="HTH_MarR-typ"/>
</dbReference>
<dbReference type="SMART" id="SM00347">
    <property type="entry name" value="HTH_MARR"/>
    <property type="match status" value="1"/>
</dbReference>
<comment type="subcellular location">
    <subcellularLocation>
        <location evidence="1">Cytoplasm</location>
    </subcellularLocation>
</comment>
<keyword evidence="2" id="KW-0805">Transcription regulation</keyword>
<dbReference type="Proteomes" id="UP001549019">
    <property type="component" value="Unassembled WGS sequence"/>
</dbReference>
<evidence type="ECO:0000256" key="2">
    <source>
        <dbReference type="ARBA" id="ARBA00023015"/>
    </source>
</evidence>
<accession>A0ABV2ECW8</accession>
<comment type="caution">
    <text evidence="9">The sequence shown here is derived from an EMBL/GenBank/DDBJ whole genome shotgun (WGS) entry which is preliminary data.</text>
</comment>
<dbReference type="PROSITE" id="PS50995">
    <property type="entry name" value="HTH_MARR_2"/>
    <property type="match status" value="1"/>
</dbReference>
<reference evidence="9 10" key="1">
    <citation type="submission" date="2024-05" db="EMBL/GenBank/DDBJ databases">
        <title>Genomic Encyclopedia of Type Strains, Phase IV (KMG-IV): sequencing the most valuable type-strain genomes for metagenomic binning, comparative biology and taxonomic classification.</title>
        <authorList>
            <person name="Goeker M."/>
        </authorList>
    </citation>
    <scope>NUCLEOTIDE SEQUENCE [LARGE SCALE GENOMIC DNA]</scope>
    <source>
        <strain evidence="9 10">DSM 25286</strain>
    </source>
</reference>
<name>A0ABV2ECW8_9STAP</name>
<organism evidence="9 10">
    <name type="scientific">Salinicoccus halitifaciens</name>
    <dbReference type="NCBI Taxonomy" id="1073415"/>
    <lineage>
        <taxon>Bacteria</taxon>
        <taxon>Bacillati</taxon>
        <taxon>Bacillota</taxon>
        <taxon>Bacilli</taxon>
        <taxon>Bacillales</taxon>
        <taxon>Staphylococcaceae</taxon>
        <taxon>Salinicoccus</taxon>
    </lineage>
</organism>
<keyword evidence="3 9" id="KW-0238">DNA-binding</keyword>
<dbReference type="Gene3D" id="1.10.10.10">
    <property type="entry name" value="Winged helix-like DNA-binding domain superfamily/Winged helix DNA-binding domain"/>
    <property type="match status" value="1"/>
</dbReference>
<evidence type="ECO:0000256" key="1">
    <source>
        <dbReference type="ARBA" id="ARBA00004496"/>
    </source>
</evidence>
<evidence type="ECO:0000256" key="3">
    <source>
        <dbReference type="ARBA" id="ARBA00023125"/>
    </source>
</evidence>
<evidence type="ECO:0000256" key="7">
    <source>
        <dbReference type="ARBA" id="ARBA00047207"/>
    </source>
</evidence>
<comment type="similarity">
    <text evidence="5">Belongs to the SarZ family.</text>
</comment>
<dbReference type="PANTHER" id="PTHR42756">
    <property type="entry name" value="TRANSCRIPTIONAL REGULATOR, MARR"/>
    <property type="match status" value="1"/>
</dbReference>
<keyword evidence="4" id="KW-0804">Transcription</keyword>
<proteinExistence type="inferred from homology"/>
<sequence>MMIPAESIKIADQLCFSAYNLSRLFAKFYESALSKYNLTFTQYLVLSILWESEEPQTLHSIGEKLSLGSNTLTPLLRRLEDTGWVRRERLASDRRQLAVHLTEMAEKERHAISEAIADCVADDVNIEDYKAVKQVLEMLETSLEDMITKSRQ</sequence>
<dbReference type="InterPro" id="IPR036388">
    <property type="entry name" value="WH-like_DNA-bd_sf"/>
</dbReference>
<evidence type="ECO:0000256" key="6">
    <source>
        <dbReference type="ARBA" id="ARBA00047188"/>
    </source>
</evidence>
<dbReference type="Pfam" id="PF22381">
    <property type="entry name" value="Staph_reg_Sar_Rot"/>
    <property type="match status" value="1"/>
</dbReference>
<evidence type="ECO:0000313" key="10">
    <source>
        <dbReference type="Proteomes" id="UP001549019"/>
    </source>
</evidence>
<gene>
    <name evidence="9" type="ORF">ABHD89_002709</name>
</gene>
<protein>
    <recommendedName>
        <fullName evidence="6">HTH-type transcriptional regulator SarZ</fullName>
    </recommendedName>
    <alternativeName>
        <fullName evidence="7">Staphylococcal accessory regulator Z</fullName>
    </alternativeName>
</protein>
<evidence type="ECO:0000259" key="8">
    <source>
        <dbReference type="PROSITE" id="PS50995"/>
    </source>
</evidence>
<evidence type="ECO:0000256" key="4">
    <source>
        <dbReference type="ARBA" id="ARBA00023163"/>
    </source>
</evidence>